<dbReference type="SUPFAM" id="SSF140500">
    <property type="entry name" value="BAS1536-like"/>
    <property type="match status" value="1"/>
</dbReference>
<gene>
    <name evidence="1" type="ORF">FH966_11390</name>
</gene>
<dbReference type="AlphaFoldDB" id="A0A549YK27"/>
<dbReference type="PANTHER" id="PTHR41263:SF1">
    <property type="entry name" value="ASPARTYL-PHOSPHATE PHOSPHATASE YISI"/>
    <property type="match status" value="1"/>
</dbReference>
<evidence type="ECO:0000313" key="2">
    <source>
        <dbReference type="Proteomes" id="UP000319280"/>
    </source>
</evidence>
<reference evidence="1 2" key="1">
    <citation type="submission" date="2019-07" db="EMBL/GenBank/DDBJ databases">
        <title>Genomic analysis of Lentibacillus sp. NKC851-2.</title>
        <authorList>
            <person name="Oh Y.J."/>
        </authorList>
    </citation>
    <scope>NUCLEOTIDE SEQUENCE [LARGE SCALE GENOMIC DNA]</scope>
    <source>
        <strain evidence="1 2">NKC851-2</strain>
    </source>
</reference>
<name>A0A549YK27_9BACI</name>
<protein>
    <submittedName>
        <fullName evidence="1">Aspartyl-phosphate phosphatase Spo0E family protein</fullName>
    </submittedName>
</protein>
<dbReference type="PANTHER" id="PTHR41263">
    <property type="entry name" value="ASPARTYL-PHOSPHATE PHOSPHATASE YISI"/>
    <property type="match status" value="1"/>
</dbReference>
<dbReference type="GO" id="GO:0046983">
    <property type="term" value="F:protein dimerization activity"/>
    <property type="evidence" value="ECO:0007669"/>
    <property type="project" value="InterPro"/>
</dbReference>
<dbReference type="EMBL" id="VJMZ01000001">
    <property type="protein sequence ID" value="TRM12236.1"/>
    <property type="molecule type" value="Genomic_DNA"/>
</dbReference>
<keyword evidence="2" id="KW-1185">Reference proteome</keyword>
<dbReference type="Gene3D" id="4.10.280.10">
    <property type="entry name" value="Helix-loop-helix DNA-binding domain"/>
    <property type="match status" value="1"/>
</dbReference>
<sequence>MYATDNLLQRIEYLRNKMMVVATNKGFTSDEAILLSQELDKLLNIYTSMKEQNTVEQIDQY</sequence>
<dbReference type="InterPro" id="IPR018540">
    <property type="entry name" value="Spo0E-like"/>
</dbReference>
<dbReference type="RefSeq" id="WP_142791231.1">
    <property type="nucleotide sequence ID" value="NZ_VJMZ01000001.1"/>
</dbReference>
<organism evidence="1 2">
    <name type="scientific">Lentibacillus cibarius</name>
    <dbReference type="NCBI Taxonomy" id="2583219"/>
    <lineage>
        <taxon>Bacteria</taxon>
        <taxon>Bacillati</taxon>
        <taxon>Bacillota</taxon>
        <taxon>Bacilli</taxon>
        <taxon>Bacillales</taxon>
        <taxon>Bacillaceae</taxon>
        <taxon>Lentibacillus</taxon>
    </lineage>
</organism>
<dbReference type="Pfam" id="PF09388">
    <property type="entry name" value="SpoOE-like"/>
    <property type="match status" value="1"/>
</dbReference>
<accession>A0A549YK27</accession>
<dbReference type="Proteomes" id="UP000319280">
    <property type="component" value="Unassembled WGS sequence"/>
</dbReference>
<evidence type="ECO:0000313" key="1">
    <source>
        <dbReference type="EMBL" id="TRM12236.1"/>
    </source>
</evidence>
<comment type="caution">
    <text evidence="1">The sequence shown here is derived from an EMBL/GenBank/DDBJ whole genome shotgun (WGS) entry which is preliminary data.</text>
</comment>
<proteinExistence type="predicted"/>
<dbReference type="InterPro" id="IPR037208">
    <property type="entry name" value="Spo0E-like_sf"/>
</dbReference>
<dbReference type="GO" id="GO:0043937">
    <property type="term" value="P:regulation of sporulation"/>
    <property type="evidence" value="ECO:0007669"/>
    <property type="project" value="InterPro"/>
</dbReference>
<dbReference type="InterPro" id="IPR036638">
    <property type="entry name" value="HLH_DNA-bd_sf"/>
</dbReference>
<dbReference type="InterPro" id="IPR053028">
    <property type="entry name" value="Spo0E-like_phosphatase"/>
</dbReference>